<keyword evidence="1" id="KW-1133">Transmembrane helix</keyword>
<feature type="transmembrane region" description="Helical" evidence="1">
    <location>
        <begin position="116"/>
        <end position="134"/>
    </location>
</feature>
<dbReference type="Proteomes" id="UP001220610">
    <property type="component" value="Chromosome"/>
</dbReference>
<dbReference type="Pfam" id="PF16344">
    <property type="entry name" value="FecR_C"/>
    <property type="match status" value="1"/>
</dbReference>
<feature type="domain" description="Protein FecR C-terminal" evidence="3">
    <location>
        <begin position="358"/>
        <end position="420"/>
    </location>
</feature>
<dbReference type="PANTHER" id="PTHR30273:SF2">
    <property type="entry name" value="PROTEIN FECR"/>
    <property type="match status" value="1"/>
</dbReference>
<sequence>MESSRIVILLQQYANGQLDAAGQQELSALLAGDTELLEAQLAELVAQTATEGLSPLPDNWQESVQAILAADALPGMTSLPMARSHDREERLVETIEPQPAVSGTATRRRRLLSARYWMAASFLLVLGTAGYIWFGNPQPATDTVVQQPVVVTDALPGTDGAILTLADGSQLVLDSLGNGVLTTQQGAQVLLQNGTLQYDLQADPQAGQQPAPPQLLAFNTMTTPKGRQFRLLLPDGTRVWLNAASAIRYPTRFGAGNREVELTGEAYFEVTKNSRQPFIVKLTGMGEVEVTGTQFNIKAYADETVATTLLEGAVTIRTPSQQQPMQPGSQTTMLPDGKLHHTPHADTEQAVAWKNRSFSFKETDLKTILKQLARWYDIEVKYQGAVPEKTFTSNLSMDTNLSEILTILRSSKINFSFENGVLTVQ</sequence>
<evidence type="ECO:0000256" key="1">
    <source>
        <dbReference type="SAM" id="Phobius"/>
    </source>
</evidence>
<dbReference type="InterPro" id="IPR012373">
    <property type="entry name" value="Ferrdict_sens_TM"/>
</dbReference>
<gene>
    <name evidence="4" type="ORF">P0Y53_05860</name>
</gene>
<dbReference type="AlphaFoldDB" id="A0AAJ5WTW7"/>
<keyword evidence="1" id="KW-0812">Transmembrane</keyword>
<feature type="domain" description="FecR protein" evidence="2">
    <location>
        <begin position="220"/>
        <end position="314"/>
    </location>
</feature>
<evidence type="ECO:0000313" key="5">
    <source>
        <dbReference type="Proteomes" id="UP001220610"/>
    </source>
</evidence>
<evidence type="ECO:0000259" key="3">
    <source>
        <dbReference type="Pfam" id="PF16344"/>
    </source>
</evidence>
<evidence type="ECO:0000313" key="4">
    <source>
        <dbReference type="EMBL" id="WEK37021.1"/>
    </source>
</evidence>
<name>A0AAJ5WTW7_9BACT</name>
<dbReference type="Pfam" id="PF04773">
    <property type="entry name" value="FecR"/>
    <property type="match status" value="1"/>
</dbReference>
<dbReference type="EMBL" id="CP119311">
    <property type="protein sequence ID" value="WEK37021.1"/>
    <property type="molecule type" value="Genomic_DNA"/>
</dbReference>
<dbReference type="PANTHER" id="PTHR30273">
    <property type="entry name" value="PERIPLASMIC SIGNAL SENSOR AND SIGMA FACTOR ACTIVATOR FECR-RELATED"/>
    <property type="match status" value="1"/>
</dbReference>
<dbReference type="Gene3D" id="2.60.120.1440">
    <property type="match status" value="1"/>
</dbReference>
<keyword evidence="1" id="KW-0472">Membrane</keyword>
<dbReference type="InterPro" id="IPR032508">
    <property type="entry name" value="FecR_C"/>
</dbReference>
<dbReference type="GO" id="GO:0016989">
    <property type="term" value="F:sigma factor antagonist activity"/>
    <property type="evidence" value="ECO:0007669"/>
    <property type="project" value="TreeGrafter"/>
</dbReference>
<accession>A0AAJ5WTW7</accession>
<dbReference type="Gene3D" id="3.55.50.30">
    <property type="match status" value="1"/>
</dbReference>
<dbReference type="InterPro" id="IPR006860">
    <property type="entry name" value="FecR"/>
</dbReference>
<organism evidence="4 5">
    <name type="scientific">Candidatus Pseudobacter hemicellulosilyticus</name>
    <dbReference type="NCBI Taxonomy" id="3121375"/>
    <lineage>
        <taxon>Bacteria</taxon>
        <taxon>Pseudomonadati</taxon>
        <taxon>Bacteroidota</taxon>
        <taxon>Chitinophagia</taxon>
        <taxon>Chitinophagales</taxon>
        <taxon>Chitinophagaceae</taxon>
        <taxon>Pseudobacter</taxon>
    </lineage>
</organism>
<protein>
    <submittedName>
        <fullName evidence="4">FecR family protein</fullName>
    </submittedName>
</protein>
<evidence type="ECO:0000259" key="2">
    <source>
        <dbReference type="Pfam" id="PF04773"/>
    </source>
</evidence>
<proteinExistence type="predicted"/>
<reference evidence="4" key="1">
    <citation type="submission" date="2023-03" db="EMBL/GenBank/DDBJ databases">
        <title>Andean soil-derived lignocellulolytic bacterial consortium as a source of novel taxa and putative plastic-active enzymes.</title>
        <authorList>
            <person name="Diaz-Garcia L."/>
            <person name="Chuvochina M."/>
            <person name="Feuerriegel G."/>
            <person name="Bunk B."/>
            <person name="Sproer C."/>
            <person name="Streit W.R."/>
            <person name="Rodriguez L.M."/>
            <person name="Overmann J."/>
            <person name="Jimenez D.J."/>
        </authorList>
    </citation>
    <scope>NUCLEOTIDE SEQUENCE</scope>
    <source>
        <strain evidence="4">MAG 7</strain>
    </source>
</reference>